<comment type="caution">
    <text evidence="9">The sequence shown here is derived from an EMBL/GenBank/DDBJ whole genome shotgun (WGS) entry which is preliminary data.</text>
</comment>
<dbReference type="Pfam" id="PF00350">
    <property type="entry name" value="Dynamin_N"/>
    <property type="match status" value="1"/>
</dbReference>
<keyword evidence="2" id="KW-0547">Nucleotide-binding</keyword>
<dbReference type="PANTHER" id="PTHR10465:SF0">
    <property type="entry name" value="SARCALUMENIN"/>
    <property type="match status" value="1"/>
</dbReference>
<dbReference type="EMBL" id="LXQD01000054">
    <property type="protein sequence ID" value="RCJ40155.1"/>
    <property type="molecule type" value="Genomic_DNA"/>
</dbReference>
<feature type="transmembrane region" description="Helical" evidence="7">
    <location>
        <begin position="520"/>
        <end position="540"/>
    </location>
</feature>
<dbReference type="InterPro" id="IPR049399">
    <property type="entry name" value="BDLP-like_hel"/>
</dbReference>
<evidence type="ECO:0000256" key="7">
    <source>
        <dbReference type="SAM" id="Phobius"/>
    </source>
</evidence>
<dbReference type="GO" id="GO:0008053">
    <property type="term" value="P:mitochondrial fusion"/>
    <property type="evidence" value="ECO:0007669"/>
    <property type="project" value="TreeGrafter"/>
</dbReference>
<dbReference type="CDD" id="cd09912">
    <property type="entry name" value="DLP_2"/>
    <property type="match status" value="1"/>
</dbReference>
<keyword evidence="7" id="KW-0812">Transmembrane</keyword>
<sequence>MSDRVVTDKFLQDLERIAQVRSEISVGLNQIAETINQAELAGDSSSGKLSLERDIQDITVASKNLKQGVFRLLVLGDMKRGKSTFLNALIGENLLPSDVNPCTAVLTVLRYGLEKTVTIHFNDGKNPQQLDFQSFRYKYTIDSAEAKKLEQEKKQAFPDVDYAVVEYPLPLLENGIEIVDSPGLNDTEARNELSLGYVNNCHAILFVMRASQPCTLGERRYLENYIKGRGLTVFFLLNAWDQVRESLIDPDDVEELTAAEDRLRQVFSANLAEYCYVDGQNIYEERVFELSSIQALRKRLKNPEADLSGTGFTAFMGALNTFLTKERAIAELRQVRTLVRQTCNHTREAIARRIPLLDQDVDELKKRIDSVEPEFNKLTAIRDQFQKEIIHTRDTQARAISESFRSYVLDLGNTFETDFLRYQPELKIFDFLSNGKRDAFNAALQKAFEQYITDKFAAWTLTAEKDMNAAFKELSRSAAQYGASYSQVTDQITEKLTGQKVIIDAEATTEDDNSPAWAKWAMGLLSLTNGNIAGFAMASVGFDWKNILLNYFTVLGIGALIGTIISPILAPLYIPLLGLGVGFLQADQARKQLVKSAKKELVKYLPQVAQERSQTVYDAVKECFDTYEREVNKRISDDILARKSELDNLLQQKQTRDINRDRELNRLKNLQENVIAEVQKIEAAYSNLITYYS</sequence>
<evidence type="ECO:0000259" key="8">
    <source>
        <dbReference type="PROSITE" id="PS51718"/>
    </source>
</evidence>
<gene>
    <name evidence="9" type="ORF">A6770_10390</name>
</gene>
<evidence type="ECO:0000256" key="5">
    <source>
        <dbReference type="ARBA" id="ARBA00023134"/>
    </source>
</evidence>
<dbReference type="InterPro" id="IPR030381">
    <property type="entry name" value="G_DYNAMIN_dom"/>
</dbReference>
<keyword evidence="7" id="KW-1133">Transmembrane helix</keyword>
<evidence type="ECO:0000256" key="6">
    <source>
        <dbReference type="ARBA" id="ARBA00023136"/>
    </source>
</evidence>
<dbReference type="GO" id="GO:0003924">
    <property type="term" value="F:GTPase activity"/>
    <property type="evidence" value="ECO:0007669"/>
    <property type="project" value="InterPro"/>
</dbReference>
<dbReference type="Gene3D" id="3.40.50.300">
    <property type="entry name" value="P-loop containing nucleotide triphosphate hydrolases"/>
    <property type="match status" value="1"/>
</dbReference>
<name>A0A367RUE8_9NOSO</name>
<evidence type="ECO:0000256" key="3">
    <source>
        <dbReference type="ARBA" id="ARBA00022801"/>
    </source>
</evidence>
<feature type="transmembrane region" description="Helical" evidence="7">
    <location>
        <begin position="547"/>
        <end position="566"/>
    </location>
</feature>
<evidence type="ECO:0000313" key="9">
    <source>
        <dbReference type="EMBL" id="RCJ40155.1"/>
    </source>
</evidence>
<feature type="domain" description="Dynamin-type G" evidence="8">
    <location>
        <begin position="66"/>
        <end position="313"/>
    </location>
</feature>
<keyword evidence="6 7" id="KW-0472">Membrane</keyword>
<dbReference type="InterPro" id="IPR045063">
    <property type="entry name" value="Dynamin_N"/>
</dbReference>
<dbReference type="PROSITE" id="PS51718">
    <property type="entry name" value="G_DYNAMIN_2"/>
    <property type="match status" value="1"/>
</dbReference>
<accession>A0A367RUE8</accession>
<keyword evidence="5" id="KW-0342">GTP-binding</keyword>
<dbReference type="InterPro" id="IPR027094">
    <property type="entry name" value="Mitofusin_fam"/>
</dbReference>
<reference evidence="9" key="1">
    <citation type="submission" date="2016-04" db="EMBL/GenBank/DDBJ databases">
        <authorList>
            <person name="Tabuchi Yagui T.R."/>
        </authorList>
    </citation>
    <scope>NUCLEOTIDE SEQUENCE [LARGE SCALE GENOMIC DNA]</scope>
    <source>
        <strain evidence="9">NIES-26</strain>
    </source>
</reference>
<evidence type="ECO:0000256" key="2">
    <source>
        <dbReference type="ARBA" id="ARBA00022741"/>
    </source>
</evidence>
<dbReference type="SUPFAM" id="SSF52540">
    <property type="entry name" value="P-loop containing nucleoside triphosphate hydrolases"/>
    <property type="match status" value="1"/>
</dbReference>
<organism evidence="9 10">
    <name type="scientific">Nostoc minutum NIES-26</name>
    <dbReference type="NCBI Taxonomy" id="1844469"/>
    <lineage>
        <taxon>Bacteria</taxon>
        <taxon>Bacillati</taxon>
        <taxon>Cyanobacteriota</taxon>
        <taxon>Cyanophyceae</taxon>
        <taxon>Nostocales</taxon>
        <taxon>Nostocaceae</taxon>
        <taxon>Nostoc</taxon>
    </lineage>
</organism>
<evidence type="ECO:0000313" key="10">
    <source>
        <dbReference type="Proteomes" id="UP000252107"/>
    </source>
</evidence>
<dbReference type="Pfam" id="PF21808">
    <property type="entry name" value="Dynamin-like_hel_bact"/>
    <property type="match status" value="1"/>
</dbReference>
<evidence type="ECO:0000256" key="1">
    <source>
        <dbReference type="ARBA" id="ARBA00004370"/>
    </source>
</evidence>
<dbReference type="AlphaFoldDB" id="A0A367RUE8"/>
<protein>
    <submittedName>
        <fullName evidence="9">Dynamin</fullName>
    </submittedName>
</protein>
<dbReference type="GO" id="GO:0005525">
    <property type="term" value="F:GTP binding"/>
    <property type="evidence" value="ECO:0007669"/>
    <property type="project" value="UniProtKB-KW"/>
</dbReference>
<dbReference type="PANTHER" id="PTHR10465">
    <property type="entry name" value="TRANSMEMBRANE GTPASE FZO1"/>
    <property type="match status" value="1"/>
</dbReference>
<dbReference type="InterPro" id="IPR027417">
    <property type="entry name" value="P-loop_NTPase"/>
</dbReference>
<keyword evidence="3" id="KW-0378">Hydrolase</keyword>
<dbReference type="FunFam" id="3.40.50.300:FF:001670">
    <property type="entry name" value="Dynamin family protein"/>
    <property type="match status" value="1"/>
</dbReference>
<evidence type="ECO:0000256" key="4">
    <source>
        <dbReference type="ARBA" id="ARBA00023054"/>
    </source>
</evidence>
<comment type="subcellular location">
    <subcellularLocation>
        <location evidence="1">Membrane</location>
    </subcellularLocation>
</comment>
<keyword evidence="10" id="KW-1185">Reference proteome</keyword>
<keyword evidence="4" id="KW-0175">Coiled coil</keyword>
<dbReference type="Proteomes" id="UP000252107">
    <property type="component" value="Unassembled WGS sequence"/>
</dbReference>
<proteinExistence type="predicted"/>
<dbReference type="GO" id="GO:0016020">
    <property type="term" value="C:membrane"/>
    <property type="evidence" value="ECO:0007669"/>
    <property type="project" value="UniProtKB-SubCell"/>
</dbReference>